<dbReference type="CDD" id="cd09076">
    <property type="entry name" value="L1-EN"/>
    <property type="match status" value="1"/>
</dbReference>
<name>A0A672F5C5_SALFA</name>
<feature type="domain" description="Endonuclease/exonuclease/phosphatase" evidence="2">
    <location>
        <begin position="7"/>
        <end position="233"/>
    </location>
</feature>
<proteinExistence type="predicted"/>
<reference evidence="3" key="1">
    <citation type="submission" date="2019-06" db="EMBL/GenBank/DDBJ databases">
        <authorList>
            <consortium name="Wellcome Sanger Institute Data Sharing"/>
        </authorList>
    </citation>
    <scope>NUCLEOTIDE SEQUENCE [LARGE SCALE GENOMIC DNA]</scope>
</reference>
<evidence type="ECO:0000256" key="1">
    <source>
        <dbReference type="SAM" id="MobiDB-lite"/>
    </source>
</evidence>
<dbReference type="InterPro" id="IPR005135">
    <property type="entry name" value="Endo/exonuclease/phosphatase"/>
</dbReference>
<feature type="compositionally biased region" description="Basic and acidic residues" evidence="1">
    <location>
        <begin position="462"/>
        <end position="471"/>
    </location>
</feature>
<dbReference type="InParanoid" id="A0A672F5C5"/>
<organism evidence="3 4">
    <name type="scientific">Salarias fasciatus</name>
    <name type="common">Jewelled blenny</name>
    <name type="synonym">Blennius fasciatus</name>
    <dbReference type="NCBI Taxonomy" id="181472"/>
    <lineage>
        <taxon>Eukaryota</taxon>
        <taxon>Metazoa</taxon>
        <taxon>Chordata</taxon>
        <taxon>Craniata</taxon>
        <taxon>Vertebrata</taxon>
        <taxon>Euteleostomi</taxon>
        <taxon>Actinopterygii</taxon>
        <taxon>Neopterygii</taxon>
        <taxon>Teleostei</taxon>
        <taxon>Neoteleostei</taxon>
        <taxon>Acanthomorphata</taxon>
        <taxon>Ovalentaria</taxon>
        <taxon>Blenniimorphae</taxon>
        <taxon>Blenniiformes</taxon>
        <taxon>Blennioidei</taxon>
        <taxon>Blenniidae</taxon>
        <taxon>Salariinae</taxon>
        <taxon>Salarias</taxon>
    </lineage>
</organism>
<evidence type="ECO:0000313" key="3">
    <source>
        <dbReference type="Ensembl" id="ENSSFAP00005000542.1"/>
    </source>
</evidence>
<dbReference type="PANTHER" id="PTHR23227:SF67">
    <property type="entry name" value="CRANIOFACIAL DEVELOPMENT PROTEIN 2-LIKE"/>
    <property type="match status" value="1"/>
</dbReference>
<dbReference type="Gene3D" id="3.60.10.10">
    <property type="entry name" value="Endonuclease/exonuclease/phosphatase"/>
    <property type="match status" value="1"/>
</dbReference>
<reference evidence="3" key="2">
    <citation type="submission" date="2025-08" db="UniProtKB">
        <authorList>
            <consortium name="Ensembl"/>
        </authorList>
    </citation>
    <scope>IDENTIFICATION</scope>
</reference>
<dbReference type="AlphaFoldDB" id="A0A672F5C5"/>
<evidence type="ECO:0000259" key="2">
    <source>
        <dbReference type="Pfam" id="PF03372"/>
    </source>
</evidence>
<dbReference type="Proteomes" id="UP000472267">
    <property type="component" value="Chromosome 7"/>
</dbReference>
<dbReference type="PANTHER" id="PTHR23227">
    <property type="entry name" value="BUCENTAUR RELATED"/>
    <property type="match status" value="1"/>
</dbReference>
<feature type="region of interest" description="Disordered" evidence="1">
    <location>
        <begin position="439"/>
        <end position="471"/>
    </location>
</feature>
<dbReference type="InterPro" id="IPR027124">
    <property type="entry name" value="Swc5/CFDP1/2"/>
</dbReference>
<dbReference type="GO" id="GO:0003824">
    <property type="term" value="F:catalytic activity"/>
    <property type="evidence" value="ECO:0007669"/>
    <property type="project" value="InterPro"/>
</dbReference>
<sequence>MYEAGKAAQVSAEMRRYNIALLGLSETRWLQAGQKRLASGELVLYSGHEEENAVHMEGVAIMLSRTAQKALIGWEAHGSRIITASFKTMKKNIKMNVIQCYAPTNDHDDKDKDQFYNQLQAILDKLKDREVNILMGDFNAKVGSDNRGYEEVMGQHALGEMNENGERFADLCGLNDLVIGGSIFAHKRIHKATWVSPDHITENQIDHFCITKKFRRSLIDVRVRRGADAASDHHLLTARLKLRLKRMDRQAAGRAKYNITLLKDQTIQEAFTMTLRNRFEVLQELTTNDADAHDLWKGTKEALKETCQEVLGPKKNQHKDWISVDTLRKIQARRLKKEAVNVKRTRASKAAAQAEYAEAHTEVKRSIKKDKRHYIDSLAQEAEEAAYYGNMKDLYMITKKLAGKYSRPERPVKDKQGQNITDSEQLLERWAEHFEELLNRPAPENPPDIAETEIDIDIDCDPPTREEIIHA</sequence>
<feature type="compositionally biased region" description="Acidic residues" evidence="1">
    <location>
        <begin position="450"/>
        <end position="460"/>
    </location>
</feature>
<evidence type="ECO:0000313" key="4">
    <source>
        <dbReference type="Proteomes" id="UP000472267"/>
    </source>
</evidence>
<dbReference type="OMA" id="ISWEPIN"/>
<keyword evidence="4" id="KW-1185">Reference proteome</keyword>
<accession>A0A672F5C5</accession>
<dbReference type="InterPro" id="IPR036691">
    <property type="entry name" value="Endo/exonu/phosph_ase_sf"/>
</dbReference>
<protein>
    <recommendedName>
        <fullName evidence="2">Endonuclease/exonuclease/phosphatase domain-containing protein</fullName>
    </recommendedName>
</protein>
<dbReference type="Pfam" id="PF03372">
    <property type="entry name" value="Exo_endo_phos"/>
    <property type="match status" value="1"/>
</dbReference>
<reference evidence="3" key="3">
    <citation type="submission" date="2025-09" db="UniProtKB">
        <authorList>
            <consortium name="Ensembl"/>
        </authorList>
    </citation>
    <scope>IDENTIFICATION</scope>
</reference>
<dbReference type="SUPFAM" id="SSF56219">
    <property type="entry name" value="DNase I-like"/>
    <property type="match status" value="1"/>
</dbReference>
<dbReference type="Ensembl" id="ENSSFAT00005000562.1">
    <property type="protein sequence ID" value="ENSSFAP00005000542.1"/>
    <property type="gene ID" value="ENSSFAG00005000389.1"/>
</dbReference>